<dbReference type="PANTHER" id="PTHR11579:SF0">
    <property type="entry name" value="PROTEIN-L-ISOASPARTATE(D-ASPARTATE) O-METHYLTRANSFERASE"/>
    <property type="match status" value="1"/>
</dbReference>
<evidence type="ECO:0000256" key="1">
    <source>
        <dbReference type="ARBA" id="ARBA00004496"/>
    </source>
</evidence>
<dbReference type="Proteomes" id="UP000557566">
    <property type="component" value="Unassembled WGS sequence"/>
</dbReference>
<evidence type="ECO:0000256" key="4">
    <source>
        <dbReference type="ARBA" id="ARBA00022490"/>
    </source>
</evidence>
<proteinExistence type="inferred from homology"/>
<evidence type="ECO:0000256" key="3">
    <source>
        <dbReference type="ARBA" id="ARBA00011890"/>
    </source>
</evidence>
<evidence type="ECO:0000313" key="8">
    <source>
        <dbReference type="EMBL" id="KAF4509421.1"/>
    </source>
</evidence>
<accession>A0A8H4V6F0</accession>
<keyword evidence="5" id="KW-0489">Methyltransferase</keyword>
<protein>
    <recommendedName>
        <fullName evidence="3">protein-L-isoaspartate(D-aspartate) O-methyltransferase</fullName>
        <ecNumber evidence="3">2.1.1.77</ecNumber>
    </recommendedName>
</protein>
<dbReference type="Pfam" id="PF01135">
    <property type="entry name" value="PCMT"/>
    <property type="match status" value="1"/>
</dbReference>
<dbReference type="EMBL" id="JAAVMX010000004">
    <property type="protein sequence ID" value="KAF4509421.1"/>
    <property type="molecule type" value="Genomic_DNA"/>
</dbReference>
<dbReference type="InterPro" id="IPR000682">
    <property type="entry name" value="PCMT"/>
</dbReference>
<name>A0A8H4V6F0_9HYPO</name>
<dbReference type="AlphaFoldDB" id="A0A8H4V6F0"/>
<keyword evidence="9" id="KW-1185">Reference proteome</keyword>
<gene>
    <name evidence="8" type="ORF">G6O67_003597</name>
</gene>
<comment type="subcellular location">
    <subcellularLocation>
        <location evidence="1">Cytoplasm</location>
    </subcellularLocation>
</comment>
<dbReference type="SUPFAM" id="SSF53335">
    <property type="entry name" value="S-adenosyl-L-methionine-dependent methyltransferases"/>
    <property type="match status" value="1"/>
</dbReference>
<reference evidence="8 9" key="1">
    <citation type="journal article" date="2020" name="Genome Biol. Evol.">
        <title>A new high-quality draft genome assembly of the Chinese cordyceps Ophiocordyceps sinensis.</title>
        <authorList>
            <person name="Shu R."/>
            <person name="Zhang J."/>
            <person name="Meng Q."/>
            <person name="Zhang H."/>
            <person name="Zhou G."/>
            <person name="Li M."/>
            <person name="Wu P."/>
            <person name="Zhao Y."/>
            <person name="Chen C."/>
            <person name="Qin Q."/>
        </authorList>
    </citation>
    <scope>NUCLEOTIDE SEQUENCE [LARGE SCALE GENOMIC DNA]</scope>
    <source>
        <strain evidence="8 9">IOZ07</strain>
    </source>
</reference>
<dbReference type="InterPro" id="IPR029063">
    <property type="entry name" value="SAM-dependent_MTases_sf"/>
</dbReference>
<evidence type="ECO:0000256" key="7">
    <source>
        <dbReference type="ARBA" id="ARBA00022691"/>
    </source>
</evidence>
<dbReference type="GO" id="GO:0032259">
    <property type="term" value="P:methylation"/>
    <property type="evidence" value="ECO:0007669"/>
    <property type="project" value="UniProtKB-KW"/>
</dbReference>
<organism evidence="8 9">
    <name type="scientific">Ophiocordyceps sinensis</name>
    <dbReference type="NCBI Taxonomy" id="72228"/>
    <lineage>
        <taxon>Eukaryota</taxon>
        <taxon>Fungi</taxon>
        <taxon>Dikarya</taxon>
        <taxon>Ascomycota</taxon>
        <taxon>Pezizomycotina</taxon>
        <taxon>Sordariomycetes</taxon>
        <taxon>Hypocreomycetidae</taxon>
        <taxon>Hypocreales</taxon>
        <taxon>Ophiocordycipitaceae</taxon>
        <taxon>Ophiocordyceps</taxon>
    </lineage>
</organism>
<sequence>MAWRCSGASNAALVENMWRHGLITDASVKEAFLRVDRGHYAPARPYEDSPQPIGHAATISAPHMHASAVEHLLPRLLASPAPRVLDVGSGSGYLTHLLAELVGDRGLVVGLEHIPELRDLGEANVRRSAEGARLLSAGRVRFSLGDGRLGLVEHARQGEEAYGTAWDVIHVGASAREVHPQLIDQLKSPGCIFIPVDDDRDGLSQHIWLIAKDESGNVSRERLFGVRYVPLTDAPTRT</sequence>
<evidence type="ECO:0000256" key="6">
    <source>
        <dbReference type="ARBA" id="ARBA00022679"/>
    </source>
</evidence>
<dbReference type="EC" id="2.1.1.77" evidence="3"/>
<dbReference type="PANTHER" id="PTHR11579">
    <property type="entry name" value="PROTEIN-L-ISOASPARTATE O-METHYLTRANSFERASE"/>
    <property type="match status" value="1"/>
</dbReference>
<comment type="caution">
    <text evidence="8">The sequence shown here is derived from an EMBL/GenBank/DDBJ whole genome shotgun (WGS) entry which is preliminary data.</text>
</comment>
<dbReference type="Gene3D" id="3.40.50.150">
    <property type="entry name" value="Vaccinia Virus protein VP39"/>
    <property type="match status" value="1"/>
</dbReference>
<dbReference type="GO" id="GO:0005737">
    <property type="term" value="C:cytoplasm"/>
    <property type="evidence" value="ECO:0007669"/>
    <property type="project" value="UniProtKB-SubCell"/>
</dbReference>
<evidence type="ECO:0000256" key="2">
    <source>
        <dbReference type="ARBA" id="ARBA00005369"/>
    </source>
</evidence>
<keyword evidence="4" id="KW-0963">Cytoplasm</keyword>
<keyword evidence="6" id="KW-0808">Transferase</keyword>
<dbReference type="GO" id="GO:0004719">
    <property type="term" value="F:protein-L-isoaspartate (D-aspartate) O-methyltransferase activity"/>
    <property type="evidence" value="ECO:0007669"/>
    <property type="project" value="UniProtKB-EC"/>
</dbReference>
<comment type="similarity">
    <text evidence="2">Belongs to the methyltransferase superfamily. L-isoaspartyl/D-aspartyl protein methyltransferase family.</text>
</comment>
<dbReference type="CDD" id="cd02440">
    <property type="entry name" value="AdoMet_MTases"/>
    <property type="match status" value="1"/>
</dbReference>
<dbReference type="OrthoDB" id="73890at2759"/>
<keyword evidence="7" id="KW-0949">S-adenosyl-L-methionine</keyword>
<evidence type="ECO:0000256" key="5">
    <source>
        <dbReference type="ARBA" id="ARBA00022603"/>
    </source>
</evidence>
<evidence type="ECO:0000313" key="9">
    <source>
        <dbReference type="Proteomes" id="UP000557566"/>
    </source>
</evidence>